<accession>A0A7X3MD19</accession>
<gene>
    <name evidence="3" type="ORF">GN277_01705</name>
</gene>
<keyword evidence="1" id="KW-0812">Transmembrane</keyword>
<feature type="domain" description="Cyanobacterial TRADD-N associated 2 transmembrane" evidence="2">
    <location>
        <begin position="65"/>
        <end position="113"/>
    </location>
</feature>
<feature type="transmembrane region" description="Helical" evidence="1">
    <location>
        <begin position="87"/>
        <end position="108"/>
    </location>
</feature>
<reference evidence="3 4" key="1">
    <citation type="submission" date="2019-12" db="EMBL/GenBank/DDBJ databases">
        <title>Sporaefaciens musculi gen. nov., sp. nov., a novel bacterium isolated from the caecum of an obese mouse.</title>
        <authorList>
            <person name="Rasmussen T.S."/>
            <person name="Streidl T."/>
            <person name="Hitch T.C.A."/>
            <person name="Wortmann E."/>
            <person name="Deptula P."/>
            <person name="Hansen M."/>
            <person name="Nielsen D.S."/>
            <person name="Clavel T."/>
            <person name="Vogensen F.K."/>
        </authorList>
    </citation>
    <scope>NUCLEOTIDE SEQUENCE [LARGE SCALE GENOMIC DNA]</scope>
    <source>
        <strain evidence="3 4">WCA-9-b2</strain>
    </source>
</reference>
<sequence>MEESKDNILNIYSELNGVSGKNIHTIANQQILNVEENATRTLTSAYHLSEIQQNQMIIDTAKKIIWAGFGIISIGIVFAFVGKTDIAIITAISGIVTEFISAIIFAFVTMSNKSKLQYFEQLSVSEEGEKHMQMILTLDNKKAQEKLIDKMVTNYCERRK</sequence>
<feature type="transmembrane region" description="Helical" evidence="1">
    <location>
        <begin position="64"/>
        <end position="81"/>
    </location>
</feature>
<dbReference type="RefSeq" id="WP_159749286.1">
    <property type="nucleotide sequence ID" value="NZ_WUQX01000001.1"/>
</dbReference>
<dbReference type="Proteomes" id="UP000460412">
    <property type="component" value="Unassembled WGS sequence"/>
</dbReference>
<dbReference type="Pfam" id="PF20712">
    <property type="entry name" value="CyanoTRADDas_TM"/>
    <property type="match status" value="1"/>
</dbReference>
<keyword evidence="4" id="KW-1185">Reference proteome</keyword>
<comment type="caution">
    <text evidence="3">The sequence shown here is derived from an EMBL/GenBank/DDBJ whole genome shotgun (WGS) entry which is preliminary data.</text>
</comment>
<name>A0A7X3MD19_9FIRM</name>
<evidence type="ECO:0000256" key="1">
    <source>
        <dbReference type="SAM" id="Phobius"/>
    </source>
</evidence>
<organism evidence="3 4">
    <name type="scientific">Sporofaciens musculi</name>
    <dbReference type="NCBI Taxonomy" id="2681861"/>
    <lineage>
        <taxon>Bacteria</taxon>
        <taxon>Bacillati</taxon>
        <taxon>Bacillota</taxon>
        <taxon>Clostridia</taxon>
        <taxon>Lachnospirales</taxon>
        <taxon>Lachnospiraceae</taxon>
        <taxon>Sporofaciens</taxon>
    </lineage>
</organism>
<dbReference type="InterPro" id="IPR048567">
    <property type="entry name" value="CyanoTRADDas_TM"/>
</dbReference>
<proteinExistence type="predicted"/>
<keyword evidence="1" id="KW-1133">Transmembrane helix</keyword>
<evidence type="ECO:0000259" key="2">
    <source>
        <dbReference type="Pfam" id="PF20712"/>
    </source>
</evidence>
<keyword evidence="1" id="KW-0472">Membrane</keyword>
<dbReference type="EMBL" id="WUQX01000001">
    <property type="protein sequence ID" value="MXP74194.1"/>
    <property type="molecule type" value="Genomic_DNA"/>
</dbReference>
<evidence type="ECO:0000313" key="4">
    <source>
        <dbReference type="Proteomes" id="UP000460412"/>
    </source>
</evidence>
<protein>
    <recommendedName>
        <fullName evidence="2">Cyanobacterial TRADD-N associated 2 transmembrane domain-containing protein</fullName>
    </recommendedName>
</protein>
<evidence type="ECO:0000313" key="3">
    <source>
        <dbReference type="EMBL" id="MXP74194.1"/>
    </source>
</evidence>
<dbReference type="AlphaFoldDB" id="A0A7X3MD19"/>